<keyword evidence="1" id="KW-0812">Transmembrane</keyword>
<evidence type="ECO:0000313" key="3">
    <source>
        <dbReference type="Proteomes" id="UP000753724"/>
    </source>
</evidence>
<evidence type="ECO:0000256" key="1">
    <source>
        <dbReference type="SAM" id="Phobius"/>
    </source>
</evidence>
<proteinExistence type="predicted"/>
<name>A0ABW9XAZ2_9SPHN</name>
<dbReference type="EMBL" id="JAAAPO010000001">
    <property type="protein sequence ID" value="NBC35695.1"/>
    <property type="molecule type" value="Genomic_DNA"/>
</dbReference>
<keyword evidence="1" id="KW-1133">Transmembrane helix</keyword>
<comment type="caution">
    <text evidence="2">The sequence shown here is derived from an EMBL/GenBank/DDBJ whole genome shotgun (WGS) entry which is preliminary data.</text>
</comment>
<keyword evidence="1" id="KW-0472">Membrane</keyword>
<dbReference type="RefSeq" id="WP_161716940.1">
    <property type="nucleotide sequence ID" value="NZ_JAAAPO010000001.1"/>
</dbReference>
<dbReference type="Proteomes" id="UP000753724">
    <property type="component" value="Unassembled WGS sequence"/>
</dbReference>
<feature type="transmembrane region" description="Helical" evidence="1">
    <location>
        <begin position="36"/>
        <end position="60"/>
    </location>
</feature>
<accession>A0ABW9XAZ2</accession>
<evidence type="ECO:0000313" key="2">
    <source>
        <dbReference type="EMBL" id="NBC35695.1"/>
    </source>
</evidence>
<protein>
    <submittedName>
        <fullName evidence="2">Uncharacterized protein</fullName>
    </submittedName>
</protein>
<organism evidence="2 3">
    <name type="scientific">Novosphingobium ovatum</name>
    <dbReference type="NCBI Taxonomy" id="1908523"/>
    <lineage>
        <taxon>Bacteria</taxon>
        <taxon>Pseudomonadati</taxon>
        <taxon>Pseudomonadota</taxon>
        <taxon>Alphaproteobacteria</taxon>
        <taxon>Sphingomonadales</taxon>
        <taxon>Sphingomonadaceae</taxon>
        <taxon>Novosphingobium</taxon>
    </lineage>
</organism>
<gene>
    <name evidence="2" type="ORF">GTZ99_03895</name>
</gene>
<sequence length="65" mass="6603">MIDAILSLAVMTAAALVGGGIILWRRGLRAKAGLMWLLAVVMAGNVVLWSAPVTGGATLAQAARS</sequence>
<keyword evidence="3" id="KW-1185">Reference proteome</keyword>
<feature type="transmembrane region" description="Helical" evidence="1">
    <location>
        <begin position="6"/>
        <end position="24"/>
    </location>
</feature>
<reference evidence="3" key="1">
    <citation type="submission" date="2020-01" db="EMBL/GenBank/DDBJ databases">
        <title>Sphingomonas sp. strain CSW-10.</title>
        <authorList>
            <person name="Chen W.-M."/>
        </authorList>
    </citation>
    <scope>NUCLEOTIDE SEQUENCE [LARGE SCALE GENOMIC DNA]</scope>
    <source>
        <strain evidence="3">FSY-8</strain>
    </source>
</reference>